<evidence type="ECO:0000313" key="2">
    <source>
        <dbReference type="EMBL" id="VFU06954.1"/>
    </source>
</evidence>
<dbReference type="OrthoDB" id="8252306at2"/>
<dbReference type="RefSeq" id="WP_134485991.1">
    <property type="nucleotide sequence ID" value="NZ_CP139089.1"/>
</dbReference>
<evidence type="ECO:0000256" key="1">
    <source>
        <dbReference type="SAM" id="MobiDB-lite"/>
    </source>
</evidence>
<proteinExistence type="predicted"/>
<dbReference type="Proteomes" id="UP000294360">
    <property type="component" value="Chromosome"/>
</dbReference>
<dbReference type="AlphaFoldDB" id="A0A4U8YTE2"/>
<reference evidence="2 3" key="1">
    <citation type="submission" date="2019-03" db="EMBL/GenBank/DDBJ databases">
        <authorList>
            <person name="Kox A.R. M."/>
        </authorList>
    </citation>
    <scope>NUCLEOTIDE SEQUENCE [LARGE SCALE GENOMIC DNA]</scope>
    <source>
        <strain evidence="2">MTUNDRAET4 annotated genome</strain>
    </source>
</reference>
<dbReference type="EMBL" id="LR536450">
    <property type="protein sequence ID" value="VFU06954.1"/>
    <property type="molecule type" value="Genomic_DNA"/>
</dbReference>
<name>A0A4U8YTE2_METTU</name>
<protein>
    <recommendedName>
        <fullName evidence="4">Flagellar protein FlgN</fullName>
    </recommendedName>
</protein>
<accession>A0A4U8YTE2</accession>
<dbReference type="KEGG" id="mtun:MTUNDRAET4_0061"/>
<evidence type="ECO:0000313" key="3">
    <source>
        <dbReference type="Proteomes" id="UP000294360"/>
    </source>
</evidence>
<sequence>MSLTDGKLATELMHEPGAVGRLSPPTRPGGPAAQREDPDAAERSALPEGEKSRPMLETFFNAVEKLESLLDLETQLLRQNKPVALHDFNHKKSHGLLELSRAMSACRAHDRSTFDFEARAPLGRLRTKLESNLASLQTHLTAVGEIAAIIARAIQDHESDGTYSIRRYTRSDRE</sequence>
<gene>
    <name evidence="2" type="ORF">MTUNDRAET4_0061</name>
</gene>
<organism evidence="2 3">
    <name type="scientific">Methylocella tundrae</name>
    <dbReference type="NCBI Taxonomy" id="227605"/>
    <lineage>
        <taxon>Bacteria</taxon>
        <taxon>Pseudomonadati</taxon>
        <taxon>Pseudomonadota</taxon>
        <taxon>Alphaproteobacteria</taxon>
        <taxon>Hyphomicrobiales</taxon>
        <taxon>Beijerinckiaceae</taxon>
        <taxon>Methylocella</taxon>
    </lineage>
</organism>
<feature type="region of interest" description="Disordered" evidence="1">
    <location>
        <begin position="1"/>
        <end position="53"/>
    </location>
</feature>
<evidence type="ECO:0008006" key="4">
    <source>
        <dbReference type="Google" id="ProtNLM"/>
    </source>
</evidence>